<proteinExistence type="predicted"/>
<evidence type="ECO:0000256" key="1">
    <source>
        <dbReference type="SAM" id="MobiDB-lite"/>
    </source>
</evidence>
<gene>
    <name evidence="2" type="ORF">B0H17DRAFT_1135877</name>
</gene>
<evidence type="ECO:0000313" key="2">
    <source>
        <dbReference type="EMBL" id="KAJ7688036.1"/>
    </source>
</evidence>
<evidence type="ECO:0000313" key="3">
    <source>
        <dbReference type="Proteomes" id="UP001221757"/>
    </source>
</evidence>
<feature type="region of interest" description="Disordered" evidence="1">
    <location>
        <begin position="64"/>
        <end position="106"/>
    </location>
</feature>
<sequence length="737" mass="80572">MVLKFSDEVCPRCKAHFLTAPRECLGTFDPENVGRSFQHCARHEFTPNAGCKFSLWNNADADTDPSGFGGPVNSSSHPQVSPDSSLSMSSGASSGTSSSPGKPWEPCSNTTANCHSDRNGNCVQLFCPTGSPSTLSALSALLPATPATPSTLTSFTLAKPYARPVDPSYAAKLQAGGFELSGANQAASYKKARAQTIEAFWWAKISSIQDHEPAEAFSVVALHFPLFHPKDSPLIVQFVGELNARNFSFWDGQWWKRTDAAITVQSAWTDLLPSHNASVPLRLIAYLPPPSNLFVIEPLVFDMPEAQKRQKTDVMCIVIFGFCPYSHHTSRDLISDNENDVFQTTGRSSNTKMIKFEATIIVDTTTTTSPSKSLLKSPWPLRYACDMDQGFRAMKNQSSGTILVKFKAAFDTDFTSTTFYDNLNKWKALSSEVRHQIVAPGRVQEAEWVYVLRNYGKVSGSNVHKTSSITPSMAPFRGSPLTAEFLTHRGCDLRPSPKTVEAAVELFKTEGMHVDWDVVQVTQSREVENIIRTLVHQGILMVPAQDSPLSSVPSTPIQGPTGIGMQDVVPPISGDDVIKVSATNTVTVNATNNNVNIADTGGAVHRITAHNWHGPFEEFEESWLWGFIAFGTVDPEADVAPFDVKVIVVNHVHTEAPIKDCLDEEDLLPAASAVHLLQVRCFNGLKFMEFVSSAEQLDDNRTVIPQTAYTRNALTCNLICAVLNHYFPGGAFFSGIS</sequence>
<keyword evidence="3" id="KW-1185">Reference proteome</keyword>
<comment type="caution">
    <text evidence="2">The sequence shown here is derived from an EMBL/GenBank/DDBJ whole genome shotgun (WGS) entry which is preliminary data.</text>
</comment>
<name>A0AAD7DC61_MYCRO</name>
<organism evidence="2 3">
    <name type="scientific">Mycena rosella</name>
    <name type="common">Pink bonnet</name>
    <name type="synonym">Agaricus rosellus</name>
    <dbReference type="NCBI Taxonomy" id="1033263"/>
    <lineage>
        <taxon>Eukaryota</taxon>
        <taxon>Fungi</taxon>
        <taxon>Dikarya</taxon>
        <taxon>Basidiomycota</taxon>
        <taxon>Agaricomycotina</taxon>
        <taxon>Agaricomycetes</taxon>
        <taxon>Agaricomycetidae</taxon>
        <taxon>Agaricales</taxon>
        <taxon>Marasmiineae</taxon>
        <taxon>Mycenaceae</taxon>
        <taxon>Mycena</taxon>
    </lineage>
</organism>
<reference evidence="2" key="1">
    <citation type="submission" date="2023-03" db="EMBL/GenBank/DDBJ databases">
        <title>Massive genome expansion in bonnet fungi (Mycena s.s.) driven by repeated elements and novel gene families across ecological guilds.</title>
        <authorList>
            <consortium name="Lawrence Berkeley National Laboratory"/>
            <person name="Harder C.B."/>
            <person name="Miyauchi S."/>
            <person name="Viragh M."/>
            <person name="Kuo A."/>
            <person name="Thoen E."/>
            <person name="Andreopoulos B."/>
            <person name="Lu D."/>
            <person name="Skrede I."/>
            <person name="Drula E."/>
            <person name="Henrissat B."/>
            <person name="Morin E."/>
            <person name="Kohler A."/>
            <person name="Barry K."/>
            <person name="LaButti K."/>
            <person name="Morin E."/>
            <person name="Salamov A."/>
            <person name="Lipzen A."/>
            <person name="Mereny Z."/>
            <person name="Hegedus B."/>
            <person name="Baldrian P."/>
            <person name="Stursova M."/>
            <person name="Weitz H."/>
            <person name="Taylor A."/>
            <person name="Grigoriev I.V."/>
            <person name="Nagy L.G."/>
            <person name="Martin F."/>
            <person name="Kauserud H."/>
        </authorList>
    </citation>
    <scope>NUCLEOTIDE SEQUENCE</scope>
    <source>
        <strain evidence="2">CBHHK067</strain>
    </source>
</reference>
<protein>
    <submittedName>
        <fullName evidence="2">Uncharacterized protein</fullName>
    </submittedName>
</protein>
<feature type="compositionally biased region" description="Low complexity" evidence="1">
    <location>
        <begin position="74"/>
        <end position="102"/>
    </location>
</feature>
<dbReference type="AlphaFoldDB" id="A0AAD7DC61"/>
<accession>A0AAD7DC61</accession>
<dbReference type="EMBL" id="JARKIE010000082">
    <property type="protein sequence ID" value="KAJ7688036.1"/>
    <property type="molecule type" value="Genomic_DNA"/>
</dbReference>
<dbReference type="Proteomes" id="UP001221757">
    <property type="component" value="Unassembled WGS sequence"/>
</dbReference>